<evidence type="ECO:0000313" key="3">
    <source>
        <dbReference type="Proteomes" id="UP001153954"/>
    </source>
</evidence>
<evidence type="ECO:0000256" key="1">
    <source>
        <dbReference type="SAM" id="MobiDB-lite"/>
    </source>
</evidence>
<dbReference type="EMBL" id="CAKOGL010000001">
    <property type="protein sequence ID" value="CAH2083673.1"/>
    <property type="molecule type" value="Genomic_DNA"/>
</dbReference>
<keyword evidence="3" id="KW-1185">Reference proteome</keyword>
<feature type="region of interest" description="Disordered" evidence="1">
    <location>
        <begin position="91"/>
        <end position="127"/>
    </location>
</feature>
<evidence type="ECO:0000313" key="2">
    <source>
        <dbReference type="EMBL" id="CAH2083673.1"/>
    </source>
</evidence>
<accession>A0AAU9TC80</accession>
<name>A0AAU9TC80_EUPED</name>
<comment type="caution">
    <text evidence="2">The sequence shown here is derived from an EMBL/GenBank/DDBJ whole genome shotgun (WGS) entry which is preliminary data.</text>
</comment>
<feature type="region of interest" description="Disordered" evidence="1">
    <location>
        <begin position="1"/>
        <end position="76"/>
    </location>
</feature>
<dbReference type="Proteomes" id="UP001153954">
    <property type="component" value="Unassembled WGS sequence"/>
</dbReference>
<feature type="compositionally biased region" description="Basic and acidic residues" evidence="1">
    <location>
        <begin position="114"/>
        <end position="124"/>
    </location>
</feature>
<proteinExistence type="predicted"/>
<feature type="compositionally biased region" description="Basic residues" evidence="1">
    <location>
        <begin position="63"/>
        <end position="74"/>
    </location>
</feature>
<organism evidence="2 3">
    <name type="scientific">Euphydryas editha</name>
    <name type="common">Edith's checkerspot</name>
    <dbReference type="NCBI Taxonomy" id="104508"/>
    <lineage>
        <taxon>Eukaryota</taxon>
        <taxon>Metazoa</taxon>
        <taxon>Ecdysozoa</taxon>
        <taxon>Arthropoda</taxon>
        <taxon>Hexapoda</taxon>
        <taxon>Insecta</taxon>
        <taxon>Pterygota</taxon>
        <taxon>Neoptera</taxon>
        <taxon>Endopterygota</taxon>
        <taxon>Lepidoptera</taxon>
        <taxon>Glossata</taxon>
        <taxon>Ditrysia</taxon>
        <taxon>Papilionoidea</taxon>
        <taxon>Nymphalidae</taxon>
        <taxon>Nymphalinae</taxon>
        <taxon>Euphydryas</taxon>
    </lineage>
</organism>
<reference evidence="2" key="1">
    <citation type="submission" date="2022-03" db="EMBL/GenBank/DDBJ databases">
        <authorList>
            <person name="Tunstrom K."/>
        </authorList>
    </citation>
    <scope>NUCLEOTIDE SEQUENCE</scope>
</reference>
<gene>
    <name evidence="2" type="ORF">EEDITHA_LOCUS319</name>
</gene>
<protein>
    <submittedName>
        <fullName evidence="2">Uncharacterized protein</fullName>
    </submittedName>
</protein>
<dbReference type="AlphaFoldDB" id="A0AAU9TC80"/>
<sequence>MDREKHTVVKSKSSNNGIPLKAAKKNKKSLSNVDVTPNLMKKRGISDRRIFKSPLLAQEANLRRKPPPKPRPGQKKFLTSVLSILSKSTTGTQYPDVQEQTDTKYSKRTRTKYRHEADIKHENPNKQGKYKSRILNRKTNINDHFIVLQSTKEIVQTPSNYSEANVVNDVQNDRPIKVSIRDIINNNLSREITDVAKDGLEEKLKKEKKIRIKDEPETLASKLAEESDNKLYNLFVDILENTFNVYNLKEDRLSNSNTALEINESVAKKLTVNNKASNELACGTRKEITEEQKNIFDKPIDIKLSEHKTLKRIKPRVSINSFVQAKKIDIPETFSYHGKRKYIKNKRKNVLLSIFKEELKLKPTLEEPLTLYQALKIMAKSKKIKHDKRVTSGVFDKSECLLKRRKIINMKTKKDTKVDRDKIIQKYSDYNSKFKKREKPLLIPSHHSLEVYEYNYEEPEIPKSIQYINNKNNYQENENKNRKDTLSKSPSPFVMHSNYDYYTLLKFPDRSTYDFIY</sequence>
<feature type="compositionally biased region" description="Polar residues" evidence="1">
    <location>
        <begin position="91"/>
        <end position="100"/>
    </location>
</feature>